<dbReference type="SUPFAM" id="SSF54523">
    <property type="entry name" value="Pili subunits"/>
    <property type="match status" value="1"/>
</dbReference>
<accession>A0A2V3A6M1</accession>
<evidence type="ECO:0000256" key="4">
    <source>
        <dbReference type="ARBA" id="ARBA00022481"/>
    </source>
</evidence>
<dbReference type="PRINTS" id="PR00813">
    <property type="entry name" value="BCTERIALGSPG"/>
</dbReference>
<keyword evidence="10" id="KW-0813">Transport</keyword>
<dbReference type="PIRSF" id="PIRSF029928">
    <property type="entry name" value="Late_competence_ComGC"/>
    <property type="match status" value="1"/>
</dbReference>
<dbReference type="NCBIfam" id="TIGR02532">
    <property type="entry name" value="IV_pilin_GFxxxE"/>
    <property type="match status" value="1"/>
</dbReference>
<comment type="caution">
    <text evidence="13">The sequence shown here is derived from an EMBL/GenBank/DDBJ whole genome shotgun (WGS) entry which is preliminary data.</text>
</comment>
<feature type="compositionally biased region" description="Polar residues" evidence="12">
    <location>
        <begin position="104"/>
        <end position="118"/>
    </location>
</feature>
<evidence type="ECO:0000256" key="5">
    <source>
        <dbReference type="ARBA" id="ARBA00022692"/>
    </source>
</evidence>
<comment type="subunit">
    <text evidence="10">Homodimer.</text>
</comment>
<evidence type="ECO:0000256" key="8">
    <source>
        <dbReference type="ARBA" id="ARBA00023287"/>
    </source>
</evidence>
<feature type="region of interest" description="Disordered" evidence="12">
    <location>
        <begin position="96"/>
        <end position="118"/>
    </location>
</feature>
<protein>
    <recommendedName>
        <fullName evidence="10">ComG operon protein 3</fullName>
    </recommendedName>
</protein>
<evidence type="ECO:0000256" key="2">
    <source>
        <dbReference type="ARBA" id="ARBA00004241"/>
    </source>
</evidence>
<dbReference type="GO" id="GO:0009986">
    <property type="term" value="C:cell surface"/>
    <property type="evidence" value="ECO:0007669"/>
    <property type="project" value="UniProtKB-SubCell"/>
</dbReference>
<dbReference type="AlphaFoldDB" id="A0A2V3A6M1"/>
<feature type="chain" id="PRO_5035528026" description="ComG operon protein 3" evidence="11">
    <location>
        <begin position="12"/>
        <end position="118"/>
    </location>
</feature>
<dbReference type="GO" id="GO:0015628">
    <property type="term" value="P:protein secretion by the type II secretion system"/>
    <property type="evidence" value="ECO:0007669"/>
    <property type="project" value="InterPro"/>
</dbReference>
<dbReference type="Pfam" id="PF07963">
    <property type="entry name" value="N_methyl"/>
    <property type="match status" value="1"/>
</dbReference>
<dbReference type="GO" id="GO:0030420">
    <property type="term" value="P:establishment of competence for transformation"/>
    <property type="evidence" value="ECO:0007669"/>
    <property type="project" value="UniProtKB-UniRule"/>
</dbReference>
<dbReference type="RefSeq" id="WP_110064401.1">
    <property type="nucleotide sequence ID" value="NZ_QGTW01000003.1"/>
</dbReference>
<sequence length="118" mass="12929">MKLQKIKNARGFTLIEMMIVLLVISVLLIITIPNVTKHNSKINSKGCEAFIQMVQAQVQAYEIEEKKLPADISALKIAGYLEETSCPNGDAIQITAEGKVERTTPASTREITSDPSTP</sequence>
<keyword evidence="6 10" id="KW-1133">Transmembrane helix</keyword>
<keyword evidence="5 10" id="KW-0812">Transmembrane</keyword>
<evidence type="ECO:0000256" key="12">
    <source>
        <dbReference type="SAM" id="MobiDB-lite"/>
    </source>
</evidence>
<dbReference type="InterPro" id="IPR016940">
    <property type="entry name" value="ComGC"/>
</dbReference>
<evidence type="ECO:0000256" key="10">
    <source>
        <dbReference type="PIRNR" id="PIRNR029928"/>
    </source>
</evidence>
<feature type="propeptide" id="PRO_5035528027" evidence="11">
    <location>
        <begin position="1"/>
        <end position="11"/>
    </location>
</feature>
<organism evidence="13 14">
    <name type="scientific">Cytobacillus oceanisediminis</name>
    <dbReference type="NCBI Taxonomy" id="665099"/>
    <lineage>
        <taxon>Bacteria</taxon>
        <taxon>Bacillati</taxon>
        <taxon>Bacillota</taxon>
        <taxon>Bacilli</taxon>
        <taxon>Bacillales</taxon>
        <taxon>Bacillaceae</taxon>
        <taxon>Cytobacillus</taxon>
    </lineage>
</organism>
<evidence type="ECO:0000256" key="6">
    <source>
        <dbReference type="ARBA" id="ARBA00022989"/>
    </source>
</evidence>
<evidence type="ECO:0000256" key="9">
    <source>
        <dbReference type="ARBA" id="ARBA00043982"/>
    </source>
</evidence>
<evidence type="ECO:0000256" key="1">
    <source>
        <dbReference type="ARBA" id="ARBA00004162"/>
    </source>
</evidence>
<comment type="similarity">
    <text evidence="9 10">Belongs to the ComGC family.</text>
</comment>
<dbReference type="OrthoDB" id="1798043at2"/>
<dbReference type="Gene3D" id="3.30.700.10">
    <property type="entry name" value="Glycoprotein, Type 4 Pilin"/>
    <property type="match status" value="1"/>
</dbReference>
<evidence type="ECO:0000313" key="13">
    <source>
        <dbReference type="EMBL" id="PWW30543.1"/>
    </source>
</evidence>
<keyword evidence="7 10" id="KW-0472">Membrane</keyword>
<evidence type="ECO:0000256" key="7">
    <source>
        <dbReference type="ARBA" id="ARBA00023136"/>
    </source>
</evidence>
<dbReference type="EMBL" id="QGTW01000003">
    <property type="protein sequence ID" value="PWW30543.1"/>
    <property type="molecule type" value="Genomic_DNA"/>
</dbReference>
<dbReference type="NCBIfam" id="NF040999">
    <property type="entry name" value="pilin_ComGC"/>
    <property type="match status" value="1"/>
</dbReference>
<dbReference type="InterPro" id="IPR045584">
    <property type="entry name" value="Pilin-like"/>
</dbReference>
<name>A0A2V3A6M1_9BACI</name>
<dbReference type="Proteomes" id="UP000247150">
    <property type="component" value="Unassembled WGS sequence"/>
</dbReference>
<evidence type="ECO:0000256" key="11">
    <source>
        <dbReference type="PIRSR" id="PIRSR029928-50"/>
    </source>
</evidence>
<keyword evidence="3 10" id="KW-1003">Cell membrane</keyword>
<dbReference type="GO" id="GO:0005886">
    <property type="term" value="C:plasma membrane"/>
    <property type="evidence" value="ECO:0007669"/>
    <property type="project" value="UniProtKB-SubCell"/>
</dbReference>
<proteinExistence type="inferred from homology"/>
<feature type="transmembrane region" description="Helical" evidence="10">
    <location>
        <begin position="12"/>
        <end position="32"/>
    </location>
</feature>
<dbReference type="GO" id="GO:0015627">
    <property type="term" value="C:type II protein secretion system complex"/>
    <property type="evidence" value="ECO:0007669"/>
    <property type="project" value="InterPro"/>
</dbReference>
<keyword evidence="4 11" id="KW-0488">Methylation</keyword>
<gene>
    <name evidence="13" type="ORF">DFO73_103436</name>
</gene>
<evidence type="ECO:0000256" key="3">
    <source>
        <dbReference type="ARBA" id="ARBA00022475"/>
    </source>
</evidence>
<dbReference type="InterPro" id="IPR012902">
    <property type="entry name" value="N_methyl_site"/>
</dbReference>
<dbReference type="InterPro" id="IPR000983">
    <property type="entry name" value="Bac_GSPG_pilin"/>
</dbReference>
<reference evidence="13 14" key="1">
    <citation type="submission" date="2018-05" db="EMBL/GenBank/DDBJ databases">
        <title>Freshwater and sediment microbial communities from various areas in North America, analyzing microbe dynamics in response to fracking.</title>
        <authorList>
            <person name="Lamendella R."/>
        </authorList>
    </citation>
    <scope>NUCLEOTIDE SEQUENCE [LARGE SCALE GENOMIC DNA]</scope>
    <source>
        <strain evidence="13 14">15_TX</strain>
    </source>
</reference>
<comment type="function">
    <text evidence="10">Required for transformation and DNA binding.</text>
</comment>
<feature type="modified residue" description="N-methylphenylalanine" evidence="11">
    <location>
        <position position="12"/>
    </location>
</feature>
<dbReference type="PROSITE" id="PS00409">
    <property type="entry name" value="PROKAR_NTER_METHYL"/>
    <property type="match status" value="1"/>
</dbReference>
<keyword evidence="8 10" id="KW-0178">Competence</keyword>
<evidence type="ECO:0000313" key="14">
    <source>
        <dbReference type="Proteomes" id="UP000247150"/>
    </source>
</evidence>
<comment type="subcellular location">
    <subcellularLocation>
        <location evidence="1">Cell membrane</location>
        <topology evidence="1">Single-pass membrane protein</topology>
    </subcellularLocation>
    <subcellularLocation>
        <location evidence="2">Cell surface</location>
    </subcellularLocation>
</comment>